<gene>
    <name evidence="6" type="ORF">BKA67DRAFT_377327</name>
</gene>
<keyword evidence="5" id="KW-0539">Nucleus</keyword>
<evidence type="ECO:0000313" key="7">
    <source>
        <dbReference type="Proteomes" id="UP000758603"/>
    </source>
</evidence>
<dbReference type="RefSeq" id="XP_045955437.1">
    <property type="nucleotide sequence ID" value="XM_046096524.1"/>
</dbReference>
<dbReference type="EMBL" id="JAGPXC010000007">
    <property type="protein sequence ID" value="KAH6648930.1"/>
    <property type="molecule type" value="Genomic_DNA"/>
</dbReference>
<dbReference type="GO" id="GO:0000976">
    <property type="term" value="F:transcription cis-regulatory region binding"/>
    <property type="evidence" value="ECO:0007669"/>
    <property type="project" value="TreeGrafter"/>
</dbReference>
<keyword evidence="7" id="KW-1185">Reference proteome</keyword>
<keyword evidence="3" id="KW-0238">DNA-binding</keyword>
<dbReference type="GeneID" id="70125416"/>
<dbReference type="PANTHER" id="PTHR31845:SF10">
    <property type="entry name" value="ZN(II)2CYS6 TRANSCRIPTION FACTOR (EUROFUNG)"/>
    <property type="match status" value="1"/>
</dbReference>
<sequence>MLLSFPFVPIPPYRANQANRESPALLSAILYTCRFELSSVTGDSDKSFREYFARQSVVNDEKSLDLLQAILLFLAWDDWQSVATARDTSLMHLSLGLVGDLGLNRPPLSQTVPVGSCSIANQSNVKIKGFNVRKEHSNAEKRALLGVFYITSVLLPTSSVWTLFRRTEPPEYTNYMEQCCNDLTEAREYVTDSIVVALVRMQSLIVQIAKAFPHPSLRSHVFPTVPLSLYFSTIQFQLKDILRQVPEAQRLNYLILSHEHTVLLRLYEPVIHMDSLQSIDHSISKTDVLWSCCQEAKTFFEMWLRLPAGVYSATPCALFAHIAFANLTLTQLLFADDRHWNSQIAREHVDYPVIVRRLIDHIEIYRKQSGQDFGGVEGNFSHPQCYVEKWRYAINWYYAKLNSKYPASATIPASETLLPLVGDDDELWQTMFAFENEMMY</sequence>
<name>A0A9P8UFB1_9PEZI</name>
<evidence type="ECO:0000256" key="2">
    <source>
        <dbReference type="ARBA" id="ARBA00023015"/>
    </source>
</evidence>
<dbReference type="OrthoDB" id="5217604at2759"/>
<reference evidence="6" key="1">
    <citation type="journal article" date="2021" name="Nat. Commun.">
        <title>Genetic determinants of endophytism in the Arabidopsis root mycobiome.</title>
        <authorList>
            <person name="Mesny F."/>
            <person name="Miyauchi S."/>
            <person name="Thiergart T."/>
            <person name="Pickel B."/>
            <person name="Atanasova L."/>
            <person name="Karlsson M."/>
            <person name="Huettel B."/>
            <person name="Barry K.W."/>
            <person name="Haridas S."/>
            <person name="Chen C."/>
            <person name="Bauer D."/>
            <person name="Andreopoulos W."/>
            <person name="Pangilinan J."/>
            <person name="LaButti K."/>
            <person name="Riley R."/>
            <person name="Lipzen A."/>
            <person name="Clum A."/>
            <person name="Drula E."/>
            <person name="Henrissat B."/>
            <person name="Kohler A."/>
            <person name="Grigoriev I.V."/>
            <person name="Martin F.M."/>
            <person name="Hacquard S."/>
        </authorList>
    </citation>
    <scope>NUCLEOTIDE SEQUENCE</scope>
    <source>
        <strain evidence="6">MPI-SDFR-AT-0073</strain>
    </source>
</reference>
<dbReference type="PANTHER" id="PTHR31845">
    <property type="entry name" value="FINGER DOMAIN PROTEIN, PUTATIVE-RELATED"/>
    <property type="match status" value="1"/>
</dbReference>
<dbReference type="InterPro" id="IPR051089">
    <property type="entry name" value="prtT"/>
</dbReference>
<comment type="subcellular location">
    <subcellularLocation>
        <location evidence="1">Nucleus</location>
    </subcellularLocation>
</comment>
<protein>
    <recommendedName>
        <fullName evidence="8">Transcription factor domain-containing protein</fullName>
    </recommendedName>
</protein>
<dbReference type="GO" id="GO:0000981">
    <property type="term" value="F:DNA-binding transcription factor activity, RNA polymerase II-specific"/>
    <property type="evidence" value="ECO:0007669"/>
    <property type="project" value="TreeGrafter"/>
</dbReference>
<evidence type="ECO:0000256" key="1">
    <source>
        <dbReference type="ARBA" id="ARBA00004123"/>
    </source>
</evidence>
<dbReference type="AlphaFoldDB" id="A0A9P8UFB1"/>
<keyword evidence="2" id="KW-0805">Transcription regulation</keyword>
<accession>A0A9P8UFB1</accession>
<evidence type="ECO:0000256" key="5">
    <source>
        <dbReference type="ARBA" id="ARBA00023242"/>
    </source>
</evidence>
<proteinExistence type="predicted"/>
<dbReference type="Proteomes" id="UP000758603">
    <property type="component" value="Unassembled WGS sequence"/>
</dbReference>
<organism evidence="6 7">
    <name type="scientific">Truncatella angustata</name>
    <dbReference type="NCBI Taxonomy" id="152316"/>
    <lineage>
        <taxon>Eukaryota</taxon>
        <taxon>Fungi</taxon>
        <taxon>Dikarya</taxon>
        <taxon>Ascomycota</taxon>
        <taxon>Pezizomycotina</taxon>
        <taxon>Sordariomycetes</taxon>
        <taxon>Xylariomycetidae</taxon>
        <taxon>Amphisphaeriales</taxon>
        <taxon>Sporocadaceae</taxon>
        <taxon>Truncatella</taxon>
    </lineage>
</organism>
<keyword evidence="4" id="KW-0804">Transcription</keyword>
<evidence type="ECO:0000256" key="3">
    <source>
        <dbReference type="ARBA" id="ARBA00023125"/>
    </source>
</evidence>
<dbReference type="GO" id="GO:0005634">
    <property type="term" value="C:nucleus"/>
    <property type="evidence" value="ECO:0007669"/>
    <property type="project" value="UniProtKB-SubCell"/>
</dbReference>
<evidence type="ECO:0008006" key="8">
    <source>
        <dbReference type="Google" id="ProtNLM"/>
    </source>
</evidence>
<evidence type="ECO:0000313" key="6">
    <source>
        <dbReference type="EMBL" id="KAH6648930.1"/>
    </source>
</evidence>
<comment type="caution">
    <text evidence="6">The sequence shown here is derived from an EMBL/GenBank/DDBJ whole genome shotgun (WGS) entry which is preliminary data.</text>
</comment>
<evidence type="ECO:0000256" key="4">
    <source>
        <dbReference type="ARBA" id="ARBA00023163"/>
    </source>
</evidence>